<evidence type="ECO:0000313" key="3">
    <source>
        <dbReference type="Proteomes" id="UP001642360"/>
    </source>
</evidence>
<sequence length="99" mass="10309">NNPESDAVRGLVLEVRRALSGAGGRGAHSEGSSSDRDRCQLGDDSHILSSGDICQMGSKAMEGASIGERVIDREAGEIGREIDETGLGVPISPSLRSMD</sequence>
<gene>
    <name evidence="2" type="ORF">ILEXP_LOCUS8736</name>
</gene>
<dbReference type="EMBL" id="CAUOFW020001108">
    <property type="protein sequence ID" value="CAK9141204.1"/>
    <property type="molecule type" value="Genomic_DNA"/>
</dbReference>
<name>A0ABC8RDY2_9AQUA</name>
<organism evidence="2 3">
    <name type="scientific">Ilex paraguariensis</name>
    <name type="common">yerba mate</name>
    <dbReference type="NCBI Taxonomy" id="185542"/>
    <lineage>
        <taxon>Eukaryota</taxon>
        <taxon>Viridiplantae</taxon>
        <taxon>Streptophyta</taxon>
        <taxon>Embryophyta</taxon>
        <taxon>Tracheophyta</taxon>
        <taxon>Spermatophyta</taxon>
        <taxon>Magnoliopsida</taxon>
        <taxon>eudicotyledons</taxon>
        <taxon>Gunneridae</taxon>
        <taxon>Pentapetalae</taxon>
        <taxon>asterids</taxon>
        <taxon>campanulids</taxon>
        <taxon>Aquifoliales</taxon>
        <taxon>Aquifoliaceae</taxon>
        <taxon>Ilex</taxon>
    </lineage>
</organism>
<reference evidence="2 3" key="1">
    <citation type="submission" date="2024-02" db="EMBL/GenBank/DDBJ databases">
        <authorList>
            <person name="Vignale AGUSTIN F."/>
            <person name="Sosa J E."/>
            <person name="Modenutti C."/>
        </authorList>
    </citation>
    <scope>NUCLEOTIDE SEQUENCE [LARGE SCALE GENOMIC DNA]</scope>
</reference>
<dbReference type="Proteomes" id="UP001642360">
    <property type="component" value="Unassembled WGS sequence"/>
</dbReference>
<evidence type="ECO:0000256" key="1">
    <source>
        <dbReference type="SAM" id="MobiDB-lite"/>
    </source>
</evidence>
<keyword evidence="3" id="KW-1185">Reference proteome</keyword>
<feature type="compositionally biased region" description="Basic and acidic residues" evidence="1">
    <location>
        <begin position="33"/>
        <end position="43"/>
    </location>
</feature>
<feature type="region of interest" description="Disordered" evidence="1">
    <location>
        <begin position="19"/>
        <end position="43"/>
    </location>
</feature>
<proteinExistence type="predicted"/>
<accession>A0ABC8RDY2</accession>
<comment type="caution">
    <text evidence="2">The sequence shown here is derived from an EMBL/GenBank/DDBJ whole genome shotgun (WGS) entry which is preliminary data.</text>
</comment>
<feature type="non-terminal residue" evidence="2">
    <location>
        <position position="1"/>
    </location>
</feature>
<feature type="region of interest" description="Disordered" evidence="1">
    <location>
        <begin position="76"/>
        <end position="99"/>
    </location>
</feature>
<dbReference type="AlphaFoldDB" id="A0ABC8RDY2"/>
<evidence type="ECO:0000313" key="2">
    <source>
        <dbReference type="EMBL" id="CAK9141204.1"/>
    </source>
</evidence>
<protein>
    <submittedName>
        <fullName evidence="2">Uncharacterized protein</fullName>
    </submittedName>
</protein>